<sequence length="397" mass="43526">MPVKARYLTRTIWVLSLVSLFTDVASEMIYPILPVYLQSIGYSFAFIGVLEGVAEATAGLSKGFFGRWSDQIGKRLPFVRLGYALSALSRPLLAVWTHPAGIFSARTADRFGKGIRTAARDALLAQEASPEHRGAVFGFHRSMDTLGAVFGPLLALGFLFLFPGQYVWLLFLTFIPGLISVFLTFLISEKPVHSVSGHMRIPSLLVSLSYVKSAPKPYKKILIGLIFFALFNSSDMFLLLRVKSAGYSDYEVIGFYILFNLSYVLLAWPVGILSDRVGKKFVTTVGFLIFSLVYALLAMQTALHAMLIAFVLYGGFYACTEGVARAWISDIIPHRDLATAIGAYTALQSISLMLASSLAGLIWQMYGPVPALFVSACAALLVSVYFSLVMRSNHTGI</sequence>
<feature type="transmembrane region" description="Helical" evidence="4">
    <location>
        <begin position="39"/>
        <end position="65"/>
    </location>
</feature>
<gene>
    <name evidence="6" type="ORF">DES35_10640</name>
</gene>
<protein>
    <submittedName>
        <fullName evidence="6">MFS-type transporter involved in bile tolerance (Atg22 family)</fullName>
    </submittedName>
</protein>
<evidence type="ECO:0000313" key="7">
    <source>
        <dbReference type="Proteomes" id="UP000253517"/>
    </source>
</evidence>
<dbReference type="AlphaFoldDB" id="A0A368ZYA4"/>
<feature type="domain" description="Major facilitator superfamily (MFS) profile" evidence="5">
    <location>
        <begin position="11"/>
        <end position="395"/>
    </location>
</feature>
<dbReference type="Gene3D" id="1.20.1250.20">
    <property type="entry name" value="MFS general substrate transporter like domains"/>
    <property type="match status" value="1"/>
</dbReference>
<dbReference type="GO" id="GO:0022857">
    <property type="term" value="F:transmembrane transporter activity"/>
    <property type="evidence" value="ECO:0007669"/>
    <property type="project" value="InterPro"/>
</dbReference>
<feature type="transmembrane region" description="Helical" evidence="4">
    <location>
        <begin position="340"/>
        <end position="363"/>
    </location>
</feature>
<accession>A0A368ZYA4</accession>
<dbReference type="InterPro" id="IPR020846">
    <property type="entry name" value="MFS_dom"/>
</dbReference>
<dbReference type="PANTHER" id="PTHR23518:SF2">
    <property type="entry name" value="MAJOR FACILITATOR SUPERFAMILY TRANSPORTER"/>
    <property type="match status" value="1"/>
</dbReference>
<evidence type="ECO:0000313" key="6">
    <source>
        <dbReference type="EMBL" id="RCX01941.1"/>
    </source>
</evidence>
<dbReference type="PROSITE" id="PS50850">
    <property type="entry name" value="MFS"/>
    <property type="match status" value="1"/>
</dbReference>
<feature type="transmembrane region" description="Helical" evidence="4">
    <location>
        <begin position="305"/>
        <end position="328"/>
    </location>
</feature>
<feature type="transmembrane region" description="Helical" evidence="4">
    <location>
        <begin position="369"/>
        <end position="388"/>
    </location>
</feature>
<feature type="transmembrane region" description="Helical" evidence="4">
    <location>
        <begin position="12"/>
        <end position="33"/>
    </location>
</feature>
<dbReference type="Pfam" id="PF07690">
    <property type="entry name" value="MFS_1"/>
    <property type="match status" value="2"/>
</dbReference>
<reference evidence="6 7" key="1">
    <citation type="submission" date="2018-07" db="EMBL/GenBank/DDBJ databases">
        <title>Genomic Encyclopedia of Type Strains, Phase IV (KMG-IV): sequencing the most valuable type-strain genomes for metagenomic binning, comparative biology and taxonomic classification.</title>
        <authorList>
            <person name="Goeker M."/>
        </authorList>
    </citation>
    <scope>NUCLEOTIDE SEQUENCE [LARGE SCALE GENOMIC DNA]</scope>
    <source>
        <strain evidence="6 7">DSM 21410</strain>
    </source>
</reference>
<keyword evidence="3 4" id="KW-0472">Membrane</keyword>
<dbReference type="Proteomes" id="UP000253517">
    <property type="component" value="Unassembled WGS sequence"/>
</dbReference>
<evidence type="ECO:0000256" key="1">
    <source>
        <dbReference type="ARBA" id="ARBA00022692"/>
    </source>
</evidence>
<feature type="transmembrane region" description="Helical" evidence="4">
    <location>
        <begin position="221"/>
        <end position="240"/>
    </location>
</feature>
<dbReference type="EMBL" id="QPJS01000006">
    <property type="protein sequence ID" value="RCX01941.1"/>
    <property type="molecule type" value="Genomic_DNA"/>
</dbReference>
<evidence type="ECO:0000259" key="5">
    <source>
        <dbReference type="PROSITE" id="PS50850"/>
    </source>
</evidence>
<dbReference type="InterPro" id="IPR036259">
    <property type="entry name" value="MFS_trans_sf"/>
</dbReference>
<feature type="transmembrane region" description="Helical" evidence="4">
    <location>
        <begin position="168"/>
        <end position="187"/>
    </location>
</feature>
<organism evidence="6 7">
    <name type="scientific">Schleiferia thermophila</name>
    <dbReference type="NCBI Taxonomy" id="884107"/>
    <lineage>
        <taxon>Bacteria</taxon>
        <taxon>Pseudomonadati</taxon>
        <taxon>Bacteroidota</taxon>
        <taxon>Flavobacteriia</taxon>
        <taxon>Flavobacteriales</taxon>
        <taxon>Schleiferiaceae</taxon>
        <taxon>Schleiferia</taxon>
    </lineage>
</organism>
<dbReference type="PANTHER" id="PTHR23518">
    <property type="entry name" value="C-METHYLTRANSFERASE"/>
    <property type="match status" value="1"/>
</dbReference>
<feature type="transmembrane region" description="Helical" evidence="4">
    <location>
        <begin position="281"/>
        <end position="299"/>
    </location>
</feature>
<keyword evidence="7" id="KW-1185">Reference proteome</keyword>
<proteinExistence type="predicted"/>
<name>A0A368ZYA4_9FLAO</name>
<evidence type="ECO:0000256" key="2">
    <source>
        <dbReference type="ARBA" id="ARBA00022989"/>
    </source>
</evidence>
<comment type="caution">
    <text evidence="6">The sequence shown here is derived from an EMBL/GenBank/DDBJ whole genome shotgun (WGS) entry which is preliminary data.</text>
</comment>
<keyword evidence="1 4" id="KW-0812">Transmembrane</keyword>
<feature type="transmembrane region" description="Helical" evidence="4">
    <location>
        <begin position="143"/>
        <end position="162"/>
    </location>
</feature>
<feature type="transmembrane region" description="Helical" evidence="4">
    <location>
        <begin position="252"/>
        <end position="274"/>
    </location>
</feature>
<dbReference type="SUPFAM" id="SSF103473">
    <property type="entry name" value="MFS general substrate transporter"/>
    <property type="match status" value="1"/>
</dbReference>
<dbReference type="CDD" id="cd17370">
    <property type="entry name" value="MFS_MJ1317_like"/>
    <property type="match status" value="1"/>
</dbReference>
<dbReference type="InterPro" id="IPR011701">
    <property type="entry name" value="MFS"/>
</dbReference>
<keyword evidence="2 4" id="KW-1133">Transmembrane helix</keyword>
<evidence type="ECO:0000256" key="4">
    <source>
        <dbReference type="SAM" id="Phobius"/>
    </source>
</evidence>
<evidence type="ECO:0000256" key="3">
    <source>
        <dbReference type="ARBA" id="ARBA00023136"/>
    </source>
</evidence>